<keyword evidence="1" id="KW-0812">Transmembrane</keyword>
<keyword evidence="1" id="KW-0472">Membrane</keyword>
<feature type="transmembrane region" description="Helical" evidence="1">
    <location>
        <begin position="46"/>
        <end position="65"/>
    </location>
</feature>
<evidence type="ECO:0000256" key="1">
    <source>
        <dbReference type="SAM" id="Phobius"/>
    </source>
</evidence>
<name>A0A399CYZ7_9BACT</name>
<dbReference type="AlphaFoldDB" id="A0A399CYZ7"/>
<proteinExistence type="predicted"/>
<reference evidence="2 3" key="1">
    <citation type="journal article" date="2015" name="Int. J. Syst. Evol. Microbiol.">
        <title>Mariniphaga sediminis sp. nov., isolated from coastal sediment.</title>
        <authorList>
            <person name="Wang F.Q."/>
            <person name="Shen Q.Y."/>
            <person name="Chen G.J."/>
            <person name="Du Z.J."/>
        </authorList>
    </citation>
    <scope>NUCLEOTIDE SEQUENCE [LARGE SCALE GENOMIC DNA]</scope>
    <source>
        <strain evidence="2 3">SY21</strain>
    </source>
</reference>
<dbReference type="Proteomes" id="UP000266441">
    <property type="component" value="Unassembled WGS sequence"/>
</dbReference>
<gene>
    <name evidence="2" type="ORF">D1164_15230</name>
</gene>
<keyword evidence="1" id="KW-1133">Transmembrane helix</keyword>
<protein>
    <submittedName>
        <fullName evidence="2">Uncharacterized protein</fullName>
    </submittedName>
</protein>
<evidence type="ECO:0000313" key="3">
    <source>
        <dbReference type="Proteomes" id="UP000266441"/>
    </source>
</evidence>
<comment type="caution">
    <text evidence="2">The sequence shown here is derived from an EMBL/GenBank/DDBJ whole genome shotgun (WGS) entry which is preliminary data.</text>
</comment>
<dbReference type="EMBL" id="QWET01000011">
    <property type="protein sequence ID" value="RIH64436.1"/>
    <property type="molecule type" value="Genomic_DNA"/>
</dbReference>
<sequence length="86" mass="9966">MTVQNAFPCAFHFSAVRIFFSRQGIFIFTAQEFFFTAQDFHLHSSFLRTVAKQLVSFCLFFYLFLLKQVNENGQGEEQIGIREAGV</sequence>
<evidence type="ECO:0000313" key="2">
    <source>
        <dbReference type="EMBL" id="RIH64436.1"/>
    </source>
</evidence>
<accession>A0A399CYZ7</accession>
<organism evidence="2 3">
    <name type="scientific">Mariniphaga sediminis</name>
    <dbReference type="NCBI Taxonomy" id="1628158"/>
    <lineage>
        <taxon>Bacteria</taxon>
        <taxon>Pseudomonadati</taxon>
        <taxon>Bacteroidota</taxon>
        <taxon>Bacteroidia</taxon>
        <taxon>Marinilabiliales</taxon>
        <taxon>Prolixibacteraceae</taxon>
        <taxon>Mariniphaga</taxon>
    </lineage>
</organism>
<keyword evidence="3" id="KW-1185">Reference proteome</keyword>